<evidence type="ECO:0000313" key="3">
    <source>
        <dbReference type="Proteomes" id="UP000631114"/>
    </source>
</evidence>
<organism evidence="2 3">
    <name type="scientific">Coptis chinensis</name>
    <dbReference type="NCBI Taxonomy" id="261450"/>
    <lineage>
        <taxon>Eukaryota</taxon>
        <taxon>Viridiplantae</taxon>
        <taxon>Streptophyta</taxon>
        <taxon>Embryophyta</taxon>
        <taxon>Tracheophyta</taxon>
        <taxon>Spermatophyta</taxon>
        <taxon>Magnoliopsida</taxon>
        <taxon>Ranunculales</taxon>
        <taxon>Ranunculaceae</taxon>
        <taxon>Coptidoideae</taxon>
        <taxon>Coptis</taxon>
    </lineage>
</organism>
<comment type="caution">
    <text evidence="2">The sequence shown here is derived from an EMBL/GenBank/DDBJ whole genome shotgun (WGS) entry which is preliminary data.</text>
</comment>
<keyword evidence="3" id="KW-1185">Reference proteome</keyword>
<feature type="region of interest" description="Disordered" evidence="1">
    <location>
        <begin position="143"/>
        <end position="181"/>
    </location>
</feature>
<proteinExistence type="predicted"/>
<reference evidence="2 3" key="1">
    <citation type="submission" date="2020-10" db="EMBL/GenBank/DDBJ databases">
        <title>The Coptis chinensis genome and diversification of protoberbering-type alkaloids.</title>
        <authorList>
            <person name="Wang B."/>
            <person name="Shu S."/>
            <person name="Song C."/>
            <person name="Liu Y."/>
        </authorList>
    </citation>
    <scope>NUCLEOTIDE SEQUENCE [LARGE SCALE GENOMIC DNA]</scope>
    <source>
        <strain evidence="2">HL-2020</strain>
        <tissue evidence="2">Leaf</tissue>
    </source>
</reference>
<name>A0A835I8S6_9MAGN</name>
<dbReference type="PANTHER" id="PTHR24359">
    <property type="entry name" value="SERINE/THREONINE-PROTEIN KINASE SBK1"/>
    <property type="match status" value="1"/>
</dbReference>
<evidence type="ECO:0000256" key="1">
    <source>
        <dbReference type="SAM" id="MobiDB-lite"/>
    </source>
</evidence>
<dbReference type="AlphaFoldDB" id="A0A835I8S6"/>
<protein>
    <submittedName>
        <fullName evidence="2">Uncharacterized protein</fullName>
    </submittedName>
</protein>
<dbReference type="Proteomes" id="UP000631114">
    <property type="component" value="Unassembled WGS sequence"/>
</dbReference>
<dbReference type="EMBL" id="JADFTS010000003">
    <property type="protein sequence ID" value="KAF9612439.1"/>
    <property type="molecule type" value="Genomic_DNA"/>
</dbReference>
<accession>A0A835I8S6</accession>
<dbReference type="OrthoDB" id="1394818at2759"/>
<dbReference type="PANTHER" id="PTHR24359:SF1">
    <property type="entry name" value="INHIBITOR OF NUCLEAR FACTOR KAPPA-B KINASE EPSILON SUBUNIT HOMOLOG 1-RELATED"/>
    <property type="match status" value="1"/>
</dbReference>
<gene>
    <name evidence="2" type="ORF">IFM89_000187</name>
</gene>
<dbReference type="GO" id="GO:0004674">
    <property type="term" value="F:protein serine/threonine kinase activity"/>
    <property type="evidence" value="ECO:0007669"/>
    <property type="project" value="TreeGrafter"/>
</dbReference>
<evidence type="ECO:0000313" key="2">
    <source>
        <dbReference type="EMBL" id="KAF9612439.1"/>
    </source>
</evidence>
<sequence>MLIQKFDAVRSCKGSHGVPSSLSSDTSSTRCSATRRFGKGWRRRDYLQQRYRQDRLNTIRNRRSEDHQHMNMDSKCKKCKPLDVSFESLSELGSVEDGESSSVKDFNDNDKYEHAFENDPQILINNDEDEKLFFYSVGPDKGCDNECDGEDETSPRSSLSKSDEQNGDSSNNASKNGFYDAGRDRPFMPLQSYEQSLCLDSRDVILVDREMDAELNVVASSAKALVSCLNQRSLLDKHGEELVDDDL</sequence>